<keyword evidence="9 14" id="KW-0067">ATP-binding</keyword>
<keyword evidence="7 14" id="KW-0547">Nucleotide-binding</keyword>
<evidence type="ECO:0000256" key="13">
    <source>
        <dbReference type="ARBA" id="ARBA00051680"/>
    </source>
</evidence>
<dbReference type="Gene3D" id="1.10.510.10">
    <property type="entry name" value="Transferase(Phosphotransferase) domain 1"/>
    <property type="match status" value="1"/>
</dbReference>
<evidence type="ECO:0000256" key="12">
    <source>
        <dbReference type="ARBA" id="ARBA00049308"/>
    </source>
</evidence>
<feature type="domain" description="Protein kinase" evidence="17">
    <location>
        <begin position="156"/>
        <end position="410"/>
    </location>
</feature>
<feature type="compositionally biased region" description="Basic and acidic residues" evidence="16">
    <location>
        <begin position="620"/>
        <end position="632"/>
    </location>
</feature>
<keyword evidence="15" id="KW-0175">Coiled coil</keyword>
<dbReference type="GO" id="GO:0030036">
    <property type="term" value="P:actin cytoskeleton organization"/>
    <property type="evidence" value="ECO:0007669"/>
    <property type="project" value="TreeGrafter"/>
</dbReference>
<dbReference type="InterPro" id="IPR011009">
    <property type="entry name" value="Kinase-like_dom_sf"/>
</dbReference>
<evidence type="ECO:0000256" key="7">
    <source>
        <dbReference type="ARBA" id="ARBA00022741"/>
    </source>
</evidence>
<dbReference type="FunFam" id="1.10.510.10:FF:000202">
    <property type="entry name" value="Dual specificity testis-specific protein kinase 2"/>
    <property type="match status" value="1"/>
</dbReference>
<evidence type="ECO:0000313" key="18">
    <source>
        <dbReference type="Proteomes" id="UP000694845"/>
    </source>
</evidence>
<evidence type="ECO:0000256" key="3">
    <source>
        <dbReference type="ARBA" id="ARBA00005843"/>
    </source>
</evidence>
<dbReference type="PRINTS" id="PR00109">
    <property type="entry name" value="TYRKINASE"/>
</dbReference>
<dbReference type="OrthoDB" id="20134at2759"/>
<feature type="region of interest" description="Disordered" evidence="16">
    <location>
        <begin position="439"/>
        <end position="472"/>
    </location>
</feature>
<feature type="compositionally biased region" description="Low complexity" evidence="16">
    <location>
        <begin position="450"/>
        <end position="466"/>
    </location>
</feature>
<protein>
    <recommendedName>
        <fullName evidence="4">dual-specificity kinase</fullName>
        <ecNumber evidence="4">2.7.12.1</ecNumber>
    </recommendedName>
</protein>
<dbReference type="GO" id="GO:0004674">
    <property type="term" value="F:protein serine/threonine kinase activity"/>
    <property type="evidence" value="ECO:0007669"/>
    <property type="project" value="UniProtKB-KW"/>
</dbReference>
<feature type="compositionally biased region" description="Polar residues" evidence="16">
    <location>
        <begin position="602"/>
        <end position="611"/>
    </location>
</feature>
<dbReference type="OMA" id="HALIEYM"/>
<dbReference type="Proteomes" id="UP000694845">
    <property type="component" value="Unplaced"/>
</dbReference>
<gene>
    <name evidence="19" type="primary">LOC110985809</name>
</gene>
<feature type="region of interest" description="Disordered" evidence="16">
    <location>
        <begin position="1"/>
        <end position="25"/>
    </location>
</feature>
<evidence type="ECO:0000256" key="9">
    <source>
        <dbReference type="ARBA" id="ARBA00022840"/>
    </source>
</evidence>
<dbReference type="GeneID" id="110985809"/>
<keyword evidence="8" id="KW-0418">Kinase</keyword>
<dbReference type="GO" id="GO:0004712">
    <property type="term" value="F:protein serine/threonine/tyrosine kinase activity"/>
    <property type="evidence" value="ECO:0007669"/>
    <property type="project" value="UniProtKB-EC"/>
</dbReference>
<dbReference type="AlphaFoldDB" id="A0A8B7ZHX2"/>
<comment type="cofactor">
    <cofactor evidence="1">
        <name>Mn(2+)</name>
        <dbReference type="ChEBI" id="CHEBI:29035"/>
    </cofactor>
</comment>
<reference evidence="19" key="1">
    <citation type="submission" date="2025-08" db="UniProtKB">
        <authorList>
            <consortium name="RefSeq"/>
        </authorList>
    </citation>
    <scope>IDENTIFICATION</scope>
</reference>
<dbReference type="RefSeq" id="XP_022102861.1">
    <property type="nucleotide sequence ID" value="XM_022247169.1"/>
</dbReference>
<evidence type="ECO:0000256" key="4">
    <source>
        <dbReference type="ARBA" id="ARBA00013203"/>
    </source>
</evidence>
<organism evidence="18 19">
    <name type="scientific">Acanthaster planci</name>
    <name type="common">Crown-of-thorns starfish</name>
    <dbReference type="NCBI Taxonomy" id="133434"/>
    <lineage>
        <taxon>Eukaryota</taxon>
        <taxon>Metazoa</taxon>
        <taxon>Echinodermata</taxon>
        <taxon>Eleutherozoa</taxon>
        <taxon>Asterozoa</taxon>
        <taxon>Asteroidea</taxon>
        <taxon>Valvatacea</taxon>
        <taxon>Valvatida</taxon>
        <taxon>Acanthasteridae</taxon>
        <taxon>Acanthaster</taxon>
    </lineage>
</organism>
<sequence length="640" mass="70929">MSQLEKHMPPTSLKVKTSGYQPQQGTSSPYWNCGCTGQNGRRDVEWHCGSITSEASPLPSDASNSSSPASDYCPAQCDCDHLSTSPDEQHSLPTRLNFSRHDTVGYTHCDGQGQVWCDGRNRSHSRIPLDSLRPLSPGSSAVAMKTLLDNVSCLDDFDREEIGSGFFSTVYKVQHKKTGQVLVLKLNNKESSFAGVIQEIQLLKKLQHPNIIKLLGVCVHEANIHALIEYMNGGSLSNILLDETLHLSWMVRMGVAKDIASGMSYLHMHSVIHRDLTSMNCLIKKASNGAMHTVVADLGLAARIPRDPSEKLQTVGTPFWVSPENLSGKFYTEKTDLFSFGIILCEIIARVTANPDELPRLHNFGLDMEAFRTLSGNCPEQFLLLAFSCSNMEPSKRPAFTEVVLSIRNIETDYNRHSKRAPSLSGRMRSQSTLVASYPSQTVPDAKPTPIRSPRNSIIRSNSDSGSRPRKISVSKKWVNPFDTPHLKNGRTKLIEGMSSTALYELPGEILDSLQAMLQEDEDEEAEAAKEELERCVRQRSKSLPNSPVIHRQELKLDENTNYVHSNMDIRDRMTVADRRKTLSPGFVPPDWLGRMGRARSKTASELSNLKSDPGLGSLGEDKLGLKGKENQITEASEDA</sequence>
<dbReference type="PROSITE" id="PS00109">
    <property type="entry name" value="PROTEIN_KINASE_TYR"/>
    <property type="match status" value="1"/>
</dbReference>
<evidence type="ECO:0000256" key="5">
    <source>
        <dbReference type="ARBA" id="ARBA00022527"/>
    </source>
</evidence>
<dbReference type="InterPro" id="IPR050940">
    <property type="entry name" value="Actin_reg-Ser/Thr_kinase"/>
</dbReference>
<dbReference type="PROSITE" id="PS50011">
    <property type="entry name" value="PROTEIN_KINASE_DOM"/>
    <property type="match status" value="1"/>
</dbReference>
<dbReference type="Pfam" id="PF07714">
    <property type="entry name" value="PK_Tyr_Ser-Thr"/>
    <property type="match status" value="1"/>
</dbReference>
<dbReference type="SUPFAM" id="SSF56112">
    <property type="entry name" value="Protein kinase-like (PK-like)"/>
    <property type="match status" value="1"/>
</dbReference>
<evidence type="ECO:0000256" key="8">
    <source>
        <dbReference type="ARBA" id="ARBA00022777"/>
    </source>
</evidence>
<feature type="compositionally biased region" description="Polar residues" evidence="16">
    <location>
        <begin position="14"/>
        <end position="25"/>
    </location>
</feature>
<dbReference type="InterPro" id="IPR001245">
    <property type="entry name" value="Ser-Thr/Tyr_kinase_cat_dom"/>
</dbReference>
<keyword evidence="6" id="KW-0808">Transferase</keyword>
<dbReference type="GO" id="GO:0005634">
    <property type="term" value="C:nucleus"/>
    <property type="evidence" value="ECO:0007669"/>
    <property type="project" value="TreeGrafter"/>
</dbReference>
<comment type="similarity">
    <text evidence="3">Belongs to the protein kinase superfamily. TKL Ser/Thr protein kinase family.</text>
</comment>
<name>A0A8B7ZHX2_ACAPL</name>
<keyword evidence="18" id="KW-1185">Reference proteome</keyword>
<comment type="cofactor">
    <cofactor evidence="2">
        <name>Mg(2+)</name>
        <dbReference type="ChEBI" id="CHEBI:18420"/>
    </cofactor>
</comment>
<dbReference type="GO" id="GO:0005737">
    <property type="term" value="C:cytoplasm"/>
    <property type="evidence" value="ECO:0007669"/>
    <property type="project" value="TreeGrafter"/>
</dbReference>
<comment type="catalytic activity">
    <reaction evidence="11">
        <text>L-seryl-[protein] + ATP = O-phospho-L-seryl-[protein] + ADP + H(+)</text>
        <dbReference type="Rhea" id="RHEA:17989"/>
        <dbReference type="Rhea" id="RHEA-COMP:9863"/>
        <dbReference type="Rhea" id="RHEA-COMP:11604"/>
        <dbReference type="ChEBI" id="CHEBI:15378"/>
        <dbReference type="ChEBI" id="CHEBI:29999"/>
        <dbReference type="ChEBI" id="CHEBI:30616"/>
        <dbReference type="ChEBI" id="CHEBI:83421"/>
        <dbReference type="ChEBI" id="CHEBI:456216"/>
        <dbReference type="EC" id="2.7.12.1"/>
    </reaction>
</comment>
<dbReference type="GO" id="GO:0046872">
    <property type="term" value="F:metal ion binding"/>
    <property type="evidence" value="ECO:0007669"/>
    <property type="project" value="UniProtKB-KW"/>
</dbReference>
<evidence type="ECO:0000256" key="14">
    <source>
        <dbReference type="PROSITE-ProRule" id="PRU10141"/>
    </source>
</evidence>
<dbReference type="EC" id="2.7.12.1" evidence="4"/>
<accession>A0A8B7ZHX2</accession>
<evidence type="ECO:0000256" key="2">
    <source>
        <dbReference type="ARBA" id="ARBA00001946"/>
    </source>
</evidence>
<evidence type="ECO:0000256" key="1">
    <source>
        <dbReference type="ARBA" id="ARBA00001936"/>
    </source>
</evidence>
<keyword evidence="10" id="KW-0464">Manganese</keyword>
<comment type="catalytic activity">
    <reaction evidence="13">
        <text>L-tyrosyl-[protein] + ATP = O-phospho-L-tyrosyl-[protein] + ADP + H(+)</text>
        <dbReference type="Rhea" id="RHEA:10596"/>
        <dbReference type="Rhea" id="RHEA-COMP:10136"/>
        <dbReference type="Rhea" id="RHEA-COMP:20101"/>
        <dbReference type="ChEBI" id="CHEBI:15378"/>
        <dbReference type="ChEBI" id="CHEBI:30616"/>
        <dbReference type="ChEBI" id="CHEBI:46858"/>
        <dbReference type="ChEBI" id="CHEBI:61978"/>
        <dbReference type="ChEBI" id="CHEBI:456216"/>
        <dbReference type="EC" id="2.7.12.1"/>
    </reaction>
</comment>
<dbReference type="InterPro" id="IPR017441">
    <property type="entry name" value="Protein_kinase_ATP_BS"/>
</dbReference>
<proteinExistence type="inferred from homology"/>
<evidence type="ECO:0000256" key="6">
    <source>
        <dbReference type="ARBA" id="ARBA00022679"/>
    </source>
</evidence>
<evidence type="ECO:0000256" key="11">
    <source>
        <dbReference type="ARBA" id="ARBA00049003"/>
    </source>
</evidence>
<dbReference type="PANTHER" id="PTHR46485:SF5">
    <property type="entry name" value="CENTER DIVIDER, ISOFORM A"/>
    <property type="match status" value="1"/>
</dbReference>
<dbReference type="KEGG" id="aplc:110985809"/>
<dbReference type="PROSITE" id="PS00107">
    <property type="entry name" value="PROTEIN_KINASE_ATP"/>
    <property type="match status" value="1"/>
</dbReference>
<evidence type="ECO:0000256" key="15">
    <source>
        <dbReference type="SAM" id="Coils"/>
    </source>
</evidence>
<keyword evidence="5" id="KW-0723">Serine/threonine-protein kinase</keyword>
<feature type="coiled-coil region" evidence="15">
    <location>
        <begin position="511"/>
        <end position="539"/>
    </location>
</feature>
<dbReference type="InterPro" id="IPR008266">
    <property type="entry name" value="Tyr_kinase_AS"/>
</dbReference>
<dbReference type="GO" id="GO:0005524">
    <property type="term" value="F:ATP binding"/>
    <property type="evidence" value="ECO:0007669"/>
    <property type="project" value="UniProtKB-UniRule"/>
</dbReference>
<dbReference type="PANTHER" id="PTHR46485">
    <property type="entry name" value="LIM DOMAIN KINASE 1"/>
    <property type="match status" value="1"/>
</dbReference>
<dbReference type="InterPro" id="IPR000719">
    <property type="entry name" value="Prot_kinase_dom"/>
</dbReference>
<comment type="catalytic activity">
    <reaction evidence="12">
        <text>L-threonyl-[protein] + ATP = O-phospho-L-threonyl-[protein] + ADP + H(+)</text>
        <dbReference type="Rhea" id="RHEA:46608"/>
        <dbReference type="Rhea" id="RHEA-COMP:11060"/>
        <dbReference type="Rhea" id="RHEA-COMP:11605"/>
        <dbReference type="ChEBI" id="CHEBI:15378"/>
        <dbReference type="ChEBI" id="CHEBI:30013"/>
        <dbReference type="ChEBI" id="CHEBI:30616"/>
        <dbReference type="ChEBI" id="CHEBI:61977"/>
        <dbReference type="ChEBI" id="CHEBI:456216"/>
        <dbReference type="EC" id="2.7.12.1"/>
    </reaction>
</comment>
<evidence type="ECO:0000313" key="19">
    <source>
        <dbReference type="RefSeq" id="XP_022102861.1"/>
    </source>
</evidence>
<evidence type="ECO:0000256" key="16">
    <source>
        <dbReference type="SAM" id="MobiDB-lite"/>
    </source>
</evidence>
<dbReference type="Gene3D" id="3.30.200.20">
    <property type="entry name" value="Phosphorylase Kinase, domain 1"/>
    <property type="match status" value="1"/>
</dbReference>
<evidence type="ECO:0000259" key="17">
    <source>
        <dbReference type="PROSITE" id="PS50011"/>
    </source>
</evidence>
<evidence type="ECO:0000256" key="10">
    <source>
        <dbReference type="ARBA" id="ARBA00023211"/>
    </source>
</evidence>
<feature type="region of interest" description="Disordered" evidence="16">
    <location>
        <begin position="599"/>
        <end position="640"/>
    </location>
</feature>
<feature type="binding site" evidence="14">
    <location>
        <position position="185"/>
    </location>
    <ligand>
        <name>ATP</name>
        <dbReference type="ChEBI" id="CHEBI:30616"/>
    </ligand>
</feature>